<dbReference type="Proteomes" id="UP000566985">
    <property type="component" value="Unassembled WGS sequence"/>
</dbReference>
<dbReference type="GeneID" id="57347613"/>
<dbReference type="PROSITE" id="PS51257">
    <property type="entry name" value="PROKAR_LIPOPROTEIN"/>
    <property type="match status" value="1"/>
</dbReference>
<comment type="caution">
    <text evidence="8">The sequence shown here is derived from an EMBL/GenBank/DDBJ whole genome shotgun (WGS) entry which is preliminary data.</text>
</comment>
<dbReference type="AlphaFoldDB" id="A0A653ZH38"/>
<evidence type="ECO:0000256" key="1">
    <source>
        <dbReference type="ARBA" id="ARBA00022475"/>
    </source>
</evidence>
<dbReference type="InterPro" id="IPR010920">
    <property type="entry name" value="LSM_dom_sf"/>
</dbReference>
<keyword evidence="2" id="KW-0732">Signal</keyword>
<evidence type="ECO:0000256" key="5">
    <source>
        <dbReference type="ARBA" id="ARBA00023288"/>
    </source>
</evidence>
<protein>
    <submittedName>
        <fullName evidence="9">Uncharacterized lipoprotein YgdR</fullName>
    </submittedName>
    <submittedName>
        <fullName evidence="8">YgdI/YgdR family lipoprotein</fullName>
    </submittedName>
</protein>
<reference evidence="8 11" key="2">
    <citation type="submission" date="2020-05" db="EMBL/GenBank/DDBJ databases">
        <title>Whole Genome Sequences of Enterobacteriales Associated with the International Space Station.</title>
        <authorList>
            <person name="Bharadwaj A."/>
            <person name="Daudu R."/>
            <person name="Singh N."/>
            <person name="Wood J."/>
            <person name="Debieu M."/>
            <person name="Mason C."/>
            <person name="Wang C."/>
            <person name="Venkateswaran K."/>
        </authorList>
    </citation>
    <scope>NUCLEOTIDE SEQUENCE [LARGE SCALE GENOMIC DNA]</scope>
    <source>
        <strain evidence="8 11">IF5SW-B1</strain>
    </source>
</reference>
<accession>A0A653ZH38</accession>
<organism evidence="8 11">
    <name type="scientific">Pantoea brenneri</name>
    <dbReference type="NCBI Taxonomy" id="472694"/>
    <lineage>
        <taxon>Bacteria</taxon>
        <taxon>Pseudomonadati</taxon>
        <taxon>Pseudomonadota</taxon>
        <taxon>Gammaproteobacteria</taxon>
        <taxon>Enterobacterales</taxon>
        <taxon>Erwiniaceae</taxon>
        <taxon>Pantoea</taxon>
    </lineage>
</organism>
<keyword evidence="5 8" id="KW-0449">Lipoprotein</keyword>
<evidence type="ECO:0000313" key="8">
    <source>
        <dbReference type="EMBL" id="NUY98826.1"/>
    </source>
</evidence>
<dbReference type="SUPFAM" id="SSF50182">
    <property type="entry name" value="Sm-like ribonucleoproteins"/>
    <property type="match status" value="1"/>
</dbReference>
<proteinExistence type="predicted"/>
<evidence type="ECO:0000259" key="7">
    <source>
        <dbReference type="Pfam" id="PF06004"/>
    </source>
</evidence>
<dbReference type="EMBL" id="JABWPM010000033">
    <property type="protein sequence ID" value="NUY98826.1"/>
    <property type="molecule type" value="Genomic_DNA"/>
</dbReference>
<keyword evidence="4" id="KW-0564">Palmitate</keyword>
<dbReference type="Gene3D" id="2.30.30.100">
    <property type="match status" value="1"/>
</dbReference>
<feature type="domain" description="Lipoprotein YgdI/YgdR-like SH3-like" evidence="7">
    <location>
        <begin position="29"/>
        <end position="77"/>
    </location>
</feature>
<evidence type="ECO:0000256" key="3">
    <source>
        <dbReference type="ARBA" id="ARBA00023136"/>
    </source>
</evidence>
<dbReference type="InterPro" id="IPR047807">
    <property type="entry name" value="YgdI/YgdR-like_SH3-like"/>
</dbReference>
<dbReference type="InterPro" id="IPR010305">
    <property type="entry name" value="YgdI/YgdR-like"/>
</dbReference>
<sequence>MKFSATVKKTLFPLGLLTAVILVAGCSSNYVISTRDGHMISTHGKPAKDKETGLISYKDTDGNTHQLQQQDVKEIVEK</sequence>
<dbReference type="EMBL" id="CABWMH010000047">
    <property type="protein sequence ID" value="VXC54397.1"/>
    <property type="molecule type" value="Genomic_DNA"/>
</dbReference>
<evidence type="ECO:0000256" key="6">
    <source>
        <dbReference type="SAM" id="MobiDB-lite"/>
    </source>
</evidence>
<dbReference type="PANTHER" id="PTHR37011">
    <property type="entry name" value="POT FAMILY PEPTIDE TRANSPORT PROTEIN-RELATED"/>
    <property type="match status" value="1"/>
</dbReference>
<evidence type="ECO:0000256" key="2">
    <source>
        <dbReference type="ARBA" id="ARBA00022729"/>
    </source>
</evidence>
<evidence type="ECO:0000313" key="9">
    <source>
        <dbReference type="EMBL" id="VXC54397.1"/>
    </source>
</evidence>
<reference evidence="9 10" key="1">
    <citation type="submission" date="2019-10" db="EMBL/GenBank/DDBJ databases">
        <authorList>
            <person name="Karimi E."/>
        </authorList>
    </citation>
    <scope>NUCLEOTIDE SEQUENCE [LARGE SCALE GENOMIC DNA]</scope>
    <source>
        <strain evidence="9">Pantoea sp. 111</strain>
    </source>
</reference>
<dbReference type="NCBIfam" id="NF033216">
    <property type="entry name" value="lipo_YgdI_YgdR"/>
    <property type="match status" value="1"/>
</dbReference>
<keyword evidence="3" id="KW-0472">Membrane</keyword>
<dbReference type="Proteomes" id="UP000433737">
    <property type="component" value="Unassembled WGS sequence"/>
</dbReference>
<dbReference type="RefSeq" id="WP_069729907.1">
    <property type="nucleotide sequence ID" value="NZ_JABWPE010000035.1"/>
</dbReference>
<gene>
    <name evidence="9" type="primary">ygdR</name>
    <name evidence="8" type="ORF">HU668_20465</name>
    <name evidence="9" type="ORF">PANT111_510004</name>
</gene>
<keyword evidence="1" id="KW-1003">Cell membrane</keyword>
<name>A0A653ZH38_9GAMM</name>
<dbReference type="PANTHER" id="PTHR37011:SF1">
    <property type="entry name" value="POT FAMILY PEPTIDE TRANSPORT PROTEIN"/>
    <property type="match status" value="1"/>
</dbReference>
<evidence type="ECO:0000313" key="10">
    <source>
        <dbReference type="Proteomes" id="UP000433737"/>
    </source>
</evidence>
<evidence type="ECO:0000313" key="11">
    <source>
        <dbReference type="Proteomes" id="UP000566985"/>
    </source>
</evidence>
<evidence type="ECO:0000256" key="4">
    <source>
        <dbReference type="ARBA" id="ARBA00023139"/>
    </source>
</evidence>
<dbReference type="Pfam" id="PF06004">
    <property type="entry name" value="DUF903"/>
    <property type="match status" value="1"/>
</dbReference>
<feature type="region of interest" description="Disordered" evidence="6">
    <location>
        <begin position="59"/>
        <end position="78"/>
    </location>
</feature>